<organism evidence="1 2">
    <name type="scientific">Sinorhizobium numidicum</name>
    <dbReference type="NCBI Taxonomy" id="680248"/>
    <lineage>
        <taxon>Bacteria</taxon>
        <taxon>Pseudomonadati</taxon>
        <taxon>Pseudomonadota</taxon>
        <taxon>Alphaproteobacteria</taxon>
        <taxon>Hyphomicrobiales</taxon>
        <taxon>Rhizobiaceae</taxon>
        <taxon>Sinorhizobium/Ensifer group</taxon>
        <taxon>Sinorhizobium</taxon>
    </lineage>
</organism>
<dbReference type="RefSeq" id="WP_280735930.1">
    <property type="nucleotide sequence ID" value="NZ_CP120368.1"/>
</dbReference>
<accession>A0ABY8D2A2</accession>
<evidence type="ECO:0000313" key="2">
    <source>
        <dbReference type="Proteomes" id="UP001235547"/>
    </source>
</evidence>
<protein>
    <submittedName>
        <fullName evidence="1">Uncharacterized protein</fullName>
    </submittedName>
</protein>
<dbReference type="EMBL" id="CP120371">
    <property type="protein sequence ID" value="WEX85014.1"/>
    <property type="molecule type" value="Genomic_DNA"/>
</dbReference>
<keyword evidence="2" id="KW-1185">Reference proteome</keyword>
<proteinExistence type="predicted"/>
<evidence type="ECO:0000313" key="1">
    <source>
        <dbReference type="EMBL" id="WEX85014.1"/>
    </source>
</evidence>
<sequence length="97" mass="11131">MPPAALAALDLTDNRVAETTVLPHIKARVATGKSVTKVSEGRHLKATDKFHNPSWNFSSKYFPRRHFTFTGLTLIRQKSKHNFIRQQQLYSKLLKLK</sequence>
<name>A0ABY8D2A2_9HYPH</name>
<dbReference type="Proteomes" id="UP001235547">
    <property type="component" value="Chromosome 1"/>
</dbReference>
<reference evidence="1 2" key="1">
    <citation type="submission" date="2023-03" db="EMBL/GenBank/DDBJ databases">
        <authorList>
            <person name="Kaur S."/>
            <person name="Espinosa-Saiz D."/>
            <person name="Velazquez E."/>
            <person name="Menendez E."/>
            <person name="diCenzo G.C."/>
        </authorList>
    </citation>
    <scope>NUCLEOTIDE SEQUENCE [LARGE SCALE GENOMIC DNA]</scope>
    <source>
        <strain evidence="1 2">LMG 27395</strain>
    </source>
</reference>
<gene>
    <name evidence="1" type="ORF">PYH38_003947</name>
</gene>